<accession>A0A4R7JY56</accession>
<comment type="catalytic activity">
    <reaction evidence="6">
        <text>cytidine(34) in tRNA + S-adenosyl-L-methionine = 2'-O-methylcytidine(34) in tRNA + S-adenosyl-L-homocysteine + H(+)</text>
        <dbReference type="Rhea" id="RHEA:43084"/>
        <dbReference type="Rhea" id="RHEA-COMP:10331"/>
        <dbReference type="Rhea" id="RHEA-COMP:10332"/>
        <dbReference type="ChEBI" id="CHEBI:15378"/>
        <dbReference type="ChEBI" id="CHEBI:57856"/>
        <dbReference type="ChEBI" id="CHEBI:59789"/>
        <dbReference type="ChEBI" id="CHEBI:74495"/>
        <dbReference type="ChEBI" id="CHEBI:82748"/>
        <dbReference type="EC" id="2.1.1.207"/>
    </reaction>
</comment>
<dbReference type="GO" id="GO:0003723">
    <property type="term" value="F:RNA binding"/>
    <property type="evidence" value="ECO:0007669"/>
    <property type="project" value="InterPro"/>
</dbReference>
<feature type="binding site" evidence="6 7">
    <location>
        <position position="80"/>
    </location>
    <ligand>
        <name>S-adenosyl-L-methionine</name>
        <dbReference type="ChEBI" id="CHEBI:59789"/>
    </ligand>
</feature>
<evidence type="ECO:0000256" key="1">
    <source>
        <dbReference type="ARBA" id="ARBA00022490"/>
    </source>
</evidence>
<dbReference type="PANTHER" id="PTHR42971">
    <property type="entry name" value="TRNA (CYTIDINE(34)-2'-O)-METHYLTRANSFERASE"/>
    <property type="match status" value="1"/>
</dbReference>
<evidence type="ECO:0000313" key="10">
    <source>
        <dbReference type="Proteomes" id="UP000295830"/>
    </source>
</evidence>
<dbReference type="GO" id="GO:0042802">
    <property type="term" value="F:identical protein binding"/>
    <property type="evidence" value="ECO:0007669"/>
    <property type="project" value="UniProtKB-ARBA"/>
</dbReference>
<comment type="similarity">
    <text evidence="6">Belongs to the class IV-like SAM-binding methyltransferase superfamily. RNA methyltransferase TrmH family. TrmL subfamily.</text>
</comment>
<evidence type="ECO:0000256" key="2">
    <source>
        <dbReference type="ARBA" id="ARBA00022603"/>
    </source>
</evidence>
<keyword evidence="1 6" id="KW-0963">Cytoplasm</keyword>
<dbReference type="SUPFAM" id="SSF75217">
    <property type="entry name" value="alpha/beta knot"/>
    <property type="match status" value="1"/>
</dbReference>
<dbReference type="InterPro" id="IPR029028">
    <property type="entry name" value="Alpha/beta_knot_MTases"/>
</dbReference>
<dbReference type="AlphaFoldDB" id="A0A4R7JY56"/>
<dbReference type="GO" id="GO:0002131">
    <property type="term" value="P:wobble position cytosine ribose methylation"/>
    <property type="evidence" value="ECO:0007669"/>
    <property type="project" value="TreeGrafter"/>
</dbReference>
<sequence length="156" mass="17231">MLHIALFEPEIPPNTGNIIRLAANTGFSLHLIRPLGFTLDDRRMRRAGLDYSEFASMRVHSDYETFLAEAGVDPGRVFGVSTKGSTGYHQATFQPGDTLLFGPETRGLPDAVLDSLAKGHCLRIPMRPERRSLNLSNAASIVVYEAWRQLGFEGAE</sequence>
<evidence type="ECO:0000259" key="8">
    <source>
        <dbReference type="Pfam" id="PF00588"/>
    </source>
</evidence>
<reference evidence="9 10" key="1">
    <citation type="submission" date="2019-03" db="EMBL/GenBank/DDBJ databases">
        <title>Genomic Encyclopedia of Type Strains, Phase IV (KMG-IV): sequencing the most valuable type-strain genomes for metagenomic binning, comparative biology and taxonomic classification.</title>
        <authorList>
            <person name="Goeker M."/>
        </authorList>
    </citation>
    <scope>NUCLEOTIDE SEQUENCE [LARGE SCALE GENOMIC DNA]</scope>
    <source>
        <strain evidence="9 10">DSM 15505</strain>
    </source>
</reference>
<dbReference type="PANTHER" id="PTHR42971:SF1">
    <property type="entry name" value="TRNA (CYTIDINE(34)-2'-O)-METHYLTRANSFERASE"/>
    <property type="match status" value="1"/>
</dbReference>
<comment type="subcellular location">
    <subcellularLocation>
        <location evidence="6">Cytoplasm</location>
    </subcellularLocation>
</comment>
<dbReference type="InterPro" id="IPR029026">
    <property type="entry name" value="tRNA_m1G_MTases_N"/>
</dbReference>
<evidence type="ECO:0000256" key="4">
    <source>
        <dbReference type="ARBA" id="ARBA00022691"/>
    </source>
</evidence>
<feature type="domain" description="tRNA/rRNA methyltransferase SpoU type" evidence="8">
    <location>
        <begin position="2"/>
        <end position="144"/>
    </location>
</feature>
<evidence type="ECO:0000256" key="6">
    <source>
        <dbReference type="HAMAP-Rule" id="MF_01885"/>
    </source>
</evidence>
<dbReference type="GO" id="GO:0141098">
    <property type="term" value="F:tRNA (cytidine(34)-2'-O)-methyltransferase activity"/>
    <property type="evidence" value="ECO:0007669"/>
    <property type="project" value="RHEA"/>
</dbReference>
<feature type="binding site" evidence="6 7">
    <location>
        <position position="124"/>
    </location>
    <ligand>
        <name>S-adenosyl-L-methionine</name>
        <dbReference type="ChEBI" id="CHEBI:59789"/>
    </ligand>
</feature>
<dbReference type="GO" id="GO:0141102">
    <property type="term" value="F:tRNA (5-carboxymethylaminomethyluridine(34)-2'-O)-methyltransferase activity"/>
    <property type="evidence" value="ECO:0007669"/>
    <property type="project" value="RHEA"/>
</dbReference>
<dbReference type="Proteomes" id="UP000295830">
    <property type="component" value="Unassembled WGS sequence"/>
</dbReference>
<feature type="binding site" evidence="6 7">
    <location>
        <position position="132"/>
    </location>
    <ligand>
        <name>S-adenosyl-L-methionine</name>
        <dbReference type="ChEBI" id="CHEBI:59789"/>
    </ligand>
</feature>
<proteinExistence type="inferred from homology"/>
<dbReference type="EC" id="2.1.1.207" evidence="6"/>
<protein>
    <recommendedName>
        <fullName evidence="6">tRNA (cytidine(34)-2'-O)-methyltransferase</fullName>
        <ecNumber evidence="6">2.1.1.207</ecNumber>
    </recommendedName>
    <alternativeName>
        <fullName evidence="6">tRNA (cytidine/uridine-2'-O-)-methyltransferase TrmL</fullName>
    </alternativeName>
</protein>
<dbReference type="GO" id="GO:0002132">
    <property type="term" value="P:wobble position uridine ribose methylation"/>
    <property type="evidence" value="ECO:0007669"/>
    <property type="project" value="TreeGrafter"/>
</dbReference>
<dbReference type="CDD" id="cd18094">
    <property type="entry name" value="SpoU-like_TrmL"/>
    <property type="match status" value="1"/>
</dbReference>
<dbReference type="RefSeq" id="WP_133735499.1">
    <property type="nucleotide sequence ID" value="NZ_SOAX01000002.1"/>
</dbReference>
<dbReference type="Pfam" id="PF00588">
    <property type="entry name" value="SpoU_methylase"/>
    <property type="match status" value="1"/>
</dbReference>
<dbReference type="InterPro" id="IPR016914">
    <property type="entry name" value="TrmL"/>
</dbReference>
<comment type="caution">
    <text evidence="9">The sequence shown here is derived from an EMBL/GenBank/DDBJ whole genome shotgun (WGS) entry which is preliminary data.</text>
</comment>
<dbReference type="Gene3D" id="3.40.1280.10">
    <property type="match status" value="1"/>
</dbReference>
<comment type="catalytic activity">
    <reaction evidence="6">
        <text>5-carboxymethylaminomethyluridine(34) in tRNA(Leu) + S-adenosyl-L-methionine = 5-carboxymethylaminomethyl-2'-O-methyluridine(34) in tRNA(Leu) + S-adenosyl-L-homocysteine + H(+)</text>
        <dbReference type="Rhea" id="RHEA:43088"/>
        <dbReference type="Rhea" id="RHEA-COMP:10333"/>
        <dbReference type="Rhea" id="RHEA-COMP:10334"/>
        <dbReference type="ChEBI" id="CHEBI:15378"/>
        <dbReference type="ChEBI" id="CHEBI:57856"/>
        <dbReference type="ChEBI" id="CHEBI:59789"/>
        <dbReference type="ChEBI" id="CHEBI:74508"/>
        <dbReference type="ChEBI" id="CHEBI:74511"/>
        <dbReference type="EC" id="2.1.1.207"/>
    </reaction>
</comment>
<keyword evidence="3 6" id="KW-0808">Transferase</keyword>
<organism evidence="9 10">
    <name type="scientific">Halospina denitrificans</name>
    <dbReference type="NCBI Taxonomy" id="332522"/>
    <lineage>
        <taxon>Bacteria</taxon>
        <taxon>Pseudomonadati</taxon>
        <taxon>Pseudomonadota</taxon>
        <taxon>Gammaproteobacteria</taxon>
        <taxon>Halospina</taxon>
    </lineage>
</organism>
<evidence type="ECO:0000256" key="7">
    <source>
        <dbReference type="PIRSR" id="PIRSR029256-1"/>
    </source>
</evidence>
<keyword evidence="2 6" id="KW-0489">Methyltransferase</keyword>
<name>A0A4R7JY56_9GAMM</name>
<comment type="subunit">
    <text evidence="6">Homodimer.</text>
</comment>
<gene>
    <name evidence="6" type="primary">trmL</name>
    <name evidence="9" type="ORF">DES49_1246</name>
</gene>
<dbReference type="EMBL" id="SOAX01000002">
    <property type="protein sequence ID" value="TDT43432.1"/>
    <property type="molecule type" value="Genomic_DNA"/>
</dbReference>
<dbReference type="OrthoDB" id="9789043at2"/>
<dbReference type="PIRSF" id="PIRSF029256">
    <property type="entry name" value="SpoU_TrmH_prd"/>
    <property type="match status" value="1"/>
</dbReference>
<dbReference type="GO" id="GO:0005737">
    <property type="term" value="C:cytoplasm"/>
    <property type="evidence" value="ECO:0007669"/>
    <property type="project" value="UniProtKB-SubCell"/>
</dbReference>
<keyword evidence="10" id="KW-1185">Reference proteome</keyword>
<keyword evidence="4 6" id="KW-0949">S-adenosyl-L-methionine</keyword>
<evidence type="ECO:0000256" key="5">
    <source>
        <dbReference type="ARBA" id="ARBA00022694"/>
    </source>
</evidence>
<feature type="binding site" evidence="6 7">
    <location>
        <position position="102"/>
    </location>
    <ligand>
        <name>S-adenosyl-L-methionine</name>
        <dbReference type="ChEBI" id="CHEBI:59789"/>
    </ligand>
</feature>
<comment type="function">
    <text evidence="6">Methylates the ribose at the nucleotide 34 wobble position in the two leucyl isoacceptors tRNA(Leu)(CmAA) and tRNA(Leu)(cmnm5UmAA). Catalyzes the methyl transfer from S-adenosyl-L-methionine to the 2'-OH of the wobble nucleotide.</text>
</comment>
<keyword evidence="5 6" id="KW-0819">tRNA processing</keyword>
<evidence type="ECO:0000313" key="9">
    <source>
        <dbReference type="EMBL" id="TDT43432.1"/>
    </source>
</evidence>
<dbReference type="InterPro" id="IPR001537">
    <property type="entry name" value="SpoU_MeTrfase"/>
</dbReference>
<dbReference type="FunFam" id="3.40.1280.10:FF:000002">
    <property type="entry name" value="Peptidylprolyl isomerase"/>
    <property type="match status" value="1"/>
</dbReference>
<dbReference type="HAMAP" id="MF_01885">
    <property type="entry name" value="tRNA_methyltr_TrmL"/>
    <property type="match status" value="1"/>
</dbReference>
<evidence type="ECO:0000256" key="3">
    <source>
        <dbReference type="ARBA" id="ARBA00022679"/>
    </source>
</evidence>